<feature type="chain" id="PRO_5039325062" evidence="1">
    <location>
        <begin position="24"/>
        <end position="43"/>
    </location>
</feature>
<gene>
    <name evidence="2" type="ORF">Aau02nite_75090</name>
</gene>
<keyword evidence="3" id="KW-1185">Reference proteome</keyword>
<sequence>MTASHRRSAIAALPALTVSVALGGCAGYDAGTGPADNGPLRTG</sequence>
<dbReference type="EMBL" id="BOQL01000066">
    <property type="protein sequence ID" value="GIM77268.1"/>
    <property type="molecule type" value="Genomic_DNA"/>
</dbReference>
<dbReference type="PROSITE" id="PS51257">
    <property type="entry name" value="PROKAR_LIPOPROTEIN"/>
    <property type="match status" value="1"/>
</dbReference>
<protein>
    <submittedName>
        <fullName evidence="2">Uncharacterized protein</fullName>
    </submittedName>
</protein>
<evidence type="ECO:0000256" key="1">
    <source>
        <dbReference type="SAM" id="SignalP"/>
    </source>
</evidence>
<reference evidence="2" key="1">
    <citation type="submission" date="2021-03" db="EMBL/GenBank/DDBJ databases">
        <title>Whole genome shotgun sequence of Actinoplanes auranticolor NBRC 12245.</title>
        <authorList>
            <person name="Komaki H."/>
            <person name="Tamura T."/>
        </authorList>
    </citation>
    <scope>NUCLEOTIDE SEQUENCE</scope>
    <source>
        <strain evidence="2">NBRC 12245</strain>
    </source>
</reference>
<evidence type="ECO:0000313" key="2">
    <source>
        <dbReference type="EMBL" id="GIM77268.1"/>
    </source>
</evidence>
<proteinExistence type="predicted"/>
<keyword evidence="1" id="KW-0732">Signal</keyword>
<name>A0A919SUI1_9ACTN</name>
<accession>A0A919SUI1</accession>
<evidence type="ECO:0000313" key="3">
    <source>
        <dbReference type="Proteomes" id="UP000681340"/>
    </source>
</evidence>
<dbReference type="Proteomes" id="UP000681340">
    <property type="component" value="Unassembled WGS sequence"/>
</dbReference>
<dbReference type="RefSeq" id="WP_281421130.1">
    <property type="nucleotide sequence ID" value="NZ_BAABEA010000047.1"/>
</dbReference>
<comment type="caution">
    <text evidence="2">The sequence shown here is derived from an EMBL/GenBank/DDBJ whole genome shotgun (WGS) entry which is preliminary data.</text>
</comment>
<dbReference type="AlphaFoldDB" id="A0A919SUI1"/>
<feature type="signal peptide" evidence="1">
    <location>
        <begin position="1"/>
        <end position="23"/>
    </location>
</feature>
<organism evidence="2 3">
    <name type="scientific">Actinoplanes auranticolor</name>
    <dbReference type="NCBI Taxonomy" id="47988"/>
    <lineage>
        <taxon>Bacteria</taxon>
        <taxon>Bacillati</taxon>
        <taxon>Actinomycetota</taxon>
        <taxon>Actinomycetes</taxon>
        <taxon>Micromonosporales</taxon>
        <taxon>Micromonosporaceae</taxon>
        <taxon>Actinoplanes</taxon>
    </lineage>
</organism>